<reference evidence="1 2" key="1">
    <citation type="submission" date="2021-10" db="EMBL/GenBank/DDBJ databases">
        <title>The diversity and Nitrogen Metabolism of Culturable Nitrate-Utilizing Bacteria Within the Oxygen Minimum Zone of the Changjiang (Yangtze River)Estuary.</title>
        <authorList>
            <person name="Zhang D."/>
            <person name="Zheng J."/>
            <person name="Liu S."/>
            <person name="He W."/>
        </authorList>
    </citation>
    <scope>NUCLEOTIDE SEQUENCE [LARGE SCALE GENOMIC DNA]</scope>
    <source>
        <strain evidence="1 2">FXH275-2</strain>
    </source>
</reference>
<name>A0ABS8H4C3_9SPHN</name>
<dbReference type="EMBL" id="JAJGNP010000009">
    <property type="protein sequence ID" value="MCC4233382.1"/>
    <property type="molecule type" value="Genomic_DNA"/>
</dbReference>
<evidence type="ECO:0008006" key="3">
    <source>
        <dbReference type="Google" id="ProtNLM"/>
    </source>
</evidence>
<keyword evidence="2" id="KW-1185">Reference proteome</keyword>
<dbReference type="RefSeq" id="WP_228227301.1">
    <property type="nucleotide sequence ID" value="NZ_JAJGNP010000009.1"/>
</dbReference>
<dbReference type="Proteomes" id="UP001198830">
    <property type="component" value="Unassembled WGS sequence"/>
</dbReference>
<evidence type="ECO:0000313" key="1">
    <source>
        <dbReference type="EMBL" id="MCC4233382.1"/>
    </source>
</evidence>
<comment type="caution">
    <text evidence="1">The sequence shown here is derived from an EMBL/GenBank/DDBJ whole genome shotgun (WGS) entry which is preliminary data.</text>
</comment>
<evidence type="ECO:0000313" key="2">
    <source>
        <dbReference type="Proteomes" id="UP001198830"/>
    </source>
</evidence>
<gene>
    <name evidence="1" type="ORF">LL253_11850</name>
</gene>
<proteinExistence type="predicted"/>
<accession>A0ABS8H4C3</accession>
<protein>
    <recommendedName>
        <fullName evidence="3">DUF4091 domain-containing protein</fullName>
    </recommendedName>
</protein>
<organism evidence="1 2">
    <name type="scientific">Sphingobium soli</name>
    <dbReference type="NCBI Taxonomy" id="1591116"/>
    <lineage>
        <taxon>Bacteria</taxon>
        <taxon>Pseudomonadati</taxon>
        <taxon>Pseudomonadota</taxon>
        <taxon>Alphaproteobacteria</taxon>
        <taxon>Sphingomonadales</taxon>
        <taxon>Sphingomonadaceae</taxon>
        <taxon>Sphingobium</taxon>
    </lineage>
</organism>
<sequence>MKNSPNTVPAAITPDLMHFCRRIADAVPVFVTSVPFRSSGASFCFGNVERKIAKSGGDIAYGWAIWHISDLYYEAEHHAVWRNKAGNLIDVSPQLGGRRRLLFLPDESAVYDPWKPRSNIMFPADDTPLAIEMARLGRARQELFARCRIPGSAELRLYEQDQLELADINQRIARVMTAAGVVSQ</sequence>